<dbReference type="Gene3D" id="1.10.10.60">
    <property type="entry name" value="Homeodomain-like"/>
    <property type="match status" value="2"/>
</dbReference>
<dbReference type="InterPro" id="IPR018060">
    <property type="entry name" value="HTH_AraC"/>
</dbReference>
<dbReference type="InterPro" id="IPR013783">
    <property type="entry name" value="Ig-like_fold"/>
</dbReference>
<dbReference type="EMBL" id="AHBZ03000022">
    <property type="protein sequence ID" value="KAF7768947.1"/>
    <property type="molecule type" value="Genomic_DNA"/>
</dbReference>
<dbReference type="InterPro" id="IPR001789">
    <property type="entry name" value="Sig_transdc_resp-reg_receiver"/>
</dbReference>
<dbReference type="Gene3D" id="3.30.565.10">
    <property type="entry name" value="Histidine kinase-like ATPase, C-terminal domain"/>
    <property type="match status" value="1"/>
</dbReference>
<evidence type="ECO:0000256" key="1">
    <source>
        <dbReference type="ARBA" id="ARBA00000085"/>
    </source>
</evidence>
<feature type="domain" description="Histidine kinase" evidence="10">
    <location>
        <begin position="760"/>
        <end position="977"/>
    </location>
</feature>
<comment type="caution">
    <text evidence="12">The sequence shown here is derived from an EMBL/GenBank/DDBJ whole genome shotgun (WGS) entry which is preliminary data.</text>
</comment>
<dbReference type="SUPFAM" id="SSF46689">
    <property type="entry name" value="Homeodomain-like"/>
    <property type="match status" value="1"/>
</dbReference>
<reference evidence="12" key="2">
    <citation type="submission" date="2015-03" db="EMBL/GenBank/DDBJ databases">
        <title>Genome sequence of Pseudoalteromonas citrea.</title>
        <authorList>
            <person name="Xie B.-B."/>
            <person name="Rong J.-C."/>
            <person name="Qin Q.-L."/>
            <person name="Zhang Y.-Z."/>
        </authorList>
    </citation>
    <scope>NUCLEOTIDE SEQUENCE</scope>
    <source>
        <strain evidence="12">DSM 8771</strain>
    </source>
</reference>
<dbReference type="Pfam" id="PF07495">
    <property type="entry name" value="Y_Y_Y"/>
    <property type="match status" value="1"/>
</dbReference>
<dbReference type="SMART" id="SM00448">
    <property type="entry name" value="REC"/>
    <property type="match status" value="1"/>
</dbReference>
<dbReference type="SUPFAM" id="SSF63829">
    <property type="entry name" value="Calcium-dependent phosphotriesterase"/>
    <property type="match status" value="2"/>
</dbReference>
<accession>A0AAD4FR77</accession>
<dbReference type="PROSITE" id="PS01124">
    <property type="entry name" value="HTH_ARAC_FAMILY_2"/>
    <property type="match status" value="1"/>
</dbReference>
<dbReference type="Pfam" id="PF00072">
    <property type="entry name" value="Response_reg"/>
    <property type="match status" value="1"/>
</dbReference>
<dbReference type="AlphaFoldDB" id="A0AAD4FR77"/>
<organism evidence="12 13">
    <name type="scientific">Pseudoalteromonas citrea</name>
    <dbReference type="NCBI Taxonomy" id="43655"/>
    <lineage>
        <taxon>Bacteria</taxon>
        <taxon>Pseudomonadati</taxon>
        <taxon>Pseudomonadota</taxon>
        <taxon>Gammaproteobacteria</taxon>
        <taxon>Alteromonadales</taxon>
        <taxon>Pseudoalteromonadaceae</taxon>
        <taxon>Pseudoalteromonas</taxon>
    </lineage>
</organism>
<dbReference type="Gene3D" id="2.60.40.10">
    <property type="entry name" value="Immunoglobulins"/>
    <property type="match status" value="1"/>
</dbReference>
<dbReference type="InterPro" id="IPR018062">
    <property type="entry name" value="HTH_AraC-typ_CS"/>
</dbReference>
<dbReference type="Pfam" id="PF02518">
    <property type="entry name" value="HATPase_c"/>
    <property type="match status" value="1"/>
</dbReference>
<dbReference type="InterPro" id="IPR036097">
    <property type="entry name" value="HisK_dim/P_sf"/>
</dbReference>
<dbReference type="SMART" id="SM00387">
    <property type="entry name" value="HATPase_c"/>
    <property type="match status" value="1"/>
</dbReference>
<evidence type="ECO:0000313" key="13">
    <source>
        <dbReference type="Proteomes" id="UP000016487"/>
    </source>
</evidence>
<keyword evidence="8" id="KW-0175">Coiled coil</keyword>
<dbReference type="PROSITE" id="PS00041">
    <property type="entry name" value="HTH_ARAC_FAMILY_1"/>
    <property type="match status" value="1"/>
</dbReference>
<evidence type="ECO:0000256" key="7">
    <source>
        <dbReference type="PROSITE-ProRule" id="PRU00169"/>
    </source>
</evidence>
<sequence>MLLLTIVKNTPLVWRIDADLGVSISSPKLSQSHWVRKIVEDSQKRLWIGGKQGLELLNKDADFFEKIAVESESSENIYDILESTDQQIWVGTEQGLGRIVDEQLIAVSPYSSPSVLNLETVLSLTEVDAENLLLASKSGVYIFNKESNHTTRIVFNSQEPVYADKVGKLPDGTIWLSVHGLGLGYYDPAKNEVRLEHLDLEGFETTGYVYDVTTQGEKVIAASLNSGLISITSAGVEPSSLYPPLLTLFSDADVNIYGSFNDGIFKSTPSSQAFRNTLFNHASPYSSYEINDIAYHQRAVWVADHLFGLCKYSVDGVRLKCIEKSSSVHGLSVDGAGYIWASMYDALLKIDPRSGQVLDRFDLLELTIPEQIYSIGNSALHEYWLSHSFAGITHLNILTRKVIRYDTGNSRLLSDRVHKLIIEDKLLWIATSKGLQSFDLVSGEFSDALLPPQSSELSVYDFALDDSHIMWMQTNDGTKAYDTQLKRWLALPNQIANIENASMNSAHGLMWFAYAKGIVTWHHKNQQLRYYDKGDGLFPNGYLPGATTTTEQGKLLFTSTKGFTAISPLKLHVMSSRPTVSEVMVTHASGEQQRSFNQLQLHSIPYDHASLRFSFANLNMQSSSKHVFKYKVLGLSDIWVELANERDLIIPKLPWGQYSLIVKSTDSEGNWDPVSTQFDFSVATPWYATKVAMSVYVFVVLLGITLIYRARLRALREKQQLLEQEVQRQTAKIGRQNEKLSAQARDLSKAESERSSLLRTLSHELMTPITLLQGPAEQIIRQEEHSQRVLLAQLIASNAKRLKVLVEQLMMVSSEQPDNAVMTNRYDFSAICLAQIKVFNNLLVSRNMTCHIDIVEGIYVMAGTDELEKCVSNLLSNAIKYSPMNSRMEVTLRSFSQNEKEVCLLQVKDQGIGIEAGYLERIFEAEYRTSAGKQFTQGQGIGLNLVKELVHKIGGHISVSSELGKGSCFGIEFAVSSRLDLNPIKTTYGSAFPEEILDLNYNVSMYDDTTESLSKLTLLIIDDTPDMLNFIVSIFAQQFQVVTAKDGYDGVLMANEVLPDLIISDVMMPKLDGFELVTQIKSNELTGHIPVLLLTANMSDEKKLKGLKLHANDYLHKPFSVPELELKVRNILQLQNANRQRWQREIQQRKSKDYSPELFDSAAVLFIAKIDKALSSLYSDASLSVSQLAKEVALSERQLHRKLTSVAGVTPNEYIRQYRLFQSQSILRRGVSVSQVSDDVGFNSPAYFSACFKKQFSMTPKQYVQGIHDAEC</sequence>
<dbReference type="InterPro" id="IPR011006">
    <property type="entry name" value="CheY-like_superfamily"/>
</dbReference>
<keyword evidence="4" id="KW-0805">Transcription regulation</keyword>
<feature type="modified residue" description="4-aspartylphosphate" evidence="7">
    <location>
        <position position="1065"/>
    </location>
</feature>
<dbReference type="Pfam" id="PF12833">
    <property type="entry name" value="HTH_18"/>
    <property type="match status" value="1"/>
</dbReference>
<evidence type="ECO:0000256" key="5">
    <source>
        <dbReference type="ARBA" id="ARBA00023125"/>
    </source>
</evidence>
<dbReference type="InterPro" id="IPR015943">
    <property type="entry name" value="WD40/YVTN_repeat-like_dom_sf"/>
</dbReference>
<proteinExistence type="predicted"/>
<reference evidence="12" key="1">
    <citation type="journal article" date="2012" name="J. Bacteriol.">
        <title>Genome sequences of type strains of seven species of the marine bacterium Pseudoalteromonas.</title>
        <authorList>
            <person name="Xie B.B."/>
            <person name="Shu Y.L."/>
            <person name="Qin Q.L."/>
            <person name="Rong J.C."/>
            <person name="Zhang X.Y."/>
            <person name="Chen X.L."/>
            <person name="Shi M."/>
            <person name="He H.L."/>
            <person name="Zhou B.C."/>
            <person name="Zhang Y.Z."/>
        </authorList>
    </citation>
    <scope>NUCLEOTIDE SEQUENCE</scope>
    <source>
        <strain evidence="12">DSM 8771</strain>
    </source>
</reference>
<dbReference type="Gene3D" id="3.40.50.2300">
    <property type="match status" value="1"/>
</dbReference>
<evidence type="ECO:0000256" key="8">
    <source>
        <dbReference type="SAM" id="Coils"/>
    </source>
</evidence>
<dbReference type="InterPro" id="IPR011123">
    <property type="entry name" value="Y_Y_Y"/>
</dbReference>
<dbReference type="PANTHER" id="PTHR43547:SF2">
    <property type="entry name" value="HYBRID SIGNAL TRANSDUCTION HISTIDINE KINASE C"/>
    <property type="match status" value="1"/>
</dbReference>
<dbReference type="Gene3D" id="2.130.10.10">
    <property type="entry name" value="YVTN repeat-like/Quinoprotein amine dehydrogenase"/>
    <property type="match status" value="2"/>
</dbReference>
<dbReference type="InterPro" id="IPR005467">
    <property type="entry name" value="His_kinase_dom"/>
</dbReference>
<dbReference type="SMART" id="SM00388">
    <property type="entry name" value="HisKA"/>
    <property type="match status" value="1"/>
</dbReference>
<dbReference type="InterPro" id="IPR036890">
    <property type="entry name" value="HATPase_C_sf"/>
</dbReference>
<dbReference type="PROSITE" id="PS50109">
    <property type="entry name" value="HIS_KIN"/>
    <property type="match status" value="1"/>
</dbReference>
<dbReference type="SUPFAM" id="SSF55874">
    <property type="entry name" value="ATPase domain of HSP90 chaperone/DNA topoisomerase II/histidine kinase"/>
    <property type="match status" value="1"/>
</dbReference>
<dbReference type="PRINTS" id="PR00344">
    <property type="entry name" value="BCTRLSENSOR"/>
</dbReference>
<name>A0AAD4FR77_9GAMM</name>
<dbReference type="Gene3D" id="1.10.287.130">
    <property type="match status" value="1"/>
</dbReference>
<evidence type="ECO:0000256" key="3">
    <source>
        <dbReference type="ARBA" id="ARBA00022553"/>
    </source>
</evidence>
<dbReference type="RefSeq" id="WP_192992813.1">
    <property type="nucleotide sequence ID" value="NZ_AHBZ03000022.1"/>
</dbReference>
<dbReference type="InterPro" id="IPR003594">
    <property type="entry name" value="HATPase_dom"/>
</dbReference>
<dbReference type="SUPFAM" id="SSF52172">
    <property type="entry name" value="CheY-like"/>
    <property type="match status" value="1"/>
</dbReference>
<evidence type="ECO:0000259" key="11">
    <source>
        <dbReference type="PROSITE" id="PS50110"/>
    </source>
</evidence>
<comment type="catalytic activity">
    <reaction evidence="1">
        <text>ATP + protein L-histidine = ADP + protein N-phospho-L-histidine.</text>
        <dbReference type="EC" id="2.7.13.3"/>
    </reaction>
</comment>
<evidence type="ECO:0000259" key="10">
    <source>
        <dbReference type="PROSITE" id="PS50109"/>
    </source>
</evidence>
<evidence type="ECO:0000313" key="12">
    <source>
        <dbReference type="EMBL" id="KAF7768947.1"/>
    </source>
</evidence>
<evidence type="ECO:0000256" key="4">
    <source>
        <dbReference type="ARBA" id="ARBA00023015"/>
    </source>
</evidence>
<protein>
    <recommendedName>
        <fullName evidence="2">histidine kinase</fullName>
        <ecNumber evidence="2">2.7.13.3</ecNumber>
    </recommendedName>
</protein>
<gene>
    <name evidence="12" type="ORF">PCIT_a3479</name>
</gene>
<keyword evidence="5" id="KW-0238">DNA-binding</keyword>
<dbReference type="InterPro" id="IPR004358">
    <property type="entry name" value="Sig_transdc_His_kin-like_C"/>
</dbReference>
<dbReference type="Proteomes" id="UP000016487">
    <property type="component" value="Unassembled WGS sequence"/>
</dbReference>
<dbReference type="CDD" id="cd00082">
    <property type="entry name" value="HisKA"/>
    <property type="match status" value="1"/>
</dbReference>
<dbReference type="GO" id="GO:0003700">
    <property type="term" value="F:DNA-binding transcription factor activity"/>
    <property type="evidence" value="ECO:0007669"/>
    <property type="project" value="InterPro"/>
</dbReference>
<dbReference type="PROSITE" id="PS50110">
    <property type="entry name" value="RESPONSE_REGULATORY"/>
    <property type="match status" value="1"/>
</dbReference>
<dbReference type="SUPFAM" id="SSF47384">
    <property type="entry name" value="Homodimeric domain of signal transducing histidine kinase"/>
    <property type="match status" value="1"/>
</dbReference>
<keyword evidence="3 7" id="KW-0597">Phosphoprotein</keyword>
<dbReference type="InterPro" id="IPR003661">
    <property type="entry name" value="HisK_dim/P_dom"/>
</dbReference>
<dbReference type="InterPro" id="IPR009057">
    <property type="entry name" value="Homeodomain-like_sf"/>
</dbReference>
<feature type="domain" description="Response regulatory" evidence="11">
    <location>
        <begin position="1017"/>
        <end position="1132"/>
    </location>
</feature>
<dbReference type="PANTHER" id="PTHR43547">
    <property type="entry name" value="TWO-COMPONENT HISTIDINE KINASE"/>
    <property type="match status" value="1"/>
</dbReference>
<feature type="domain" description="HTH araC/xylS-type" evidence="9">
    <location>
        <begin position="1168"/>
        <end position="1266"/>
    </location>
</feature>
<keyword evidence="6" id="KW-0804">Transcription</keyword>
<evidence type="ECO:0000256" key="2">
    <source>
        <dbReference type="ARBA" id="ARBA00012438"/>
    </source>
</evidence>
<evidence type="ECO:0000256" key="6">
    <source>
        <dbReference type="ARBA" id="ARBA00023163"/>
    </source>
</evidence>
<dbReference type="GO" id="GO:0043565">
    <property type="term" value="F:sequence-specific DNA binding"/>
    <property type="evidence" value="ECO:0007669"/>
    <property type="project" value="InterPro"/>
</dbReference>
<dbReference type="EC" id="2.7.13.3" evidence="2"/>
<feature type="coiled-coil region" evidence="8">
    <location>
        <begin position="712"/>
        <end position="739"/>
    </location>
</feature>
<evidence type="ECO:0000259" key="9">
    <source>
        <dbReference type="PROSITE" id="PS01124"/>
    </source>
</evidence>
<dbReference type="SMART" id="SM00342">
    <property type="entry name" value="HTH_ARAC"/>
    <property type="match status" value="1"/>
</dbReference>
<dbReference type="GO" id="GO:0000155">
    <property type="term" value="F:phosphorelay sensor kinase activity"/>
    <property type="evidence" value="ECO:0007669"/>
    <property type="project" value="InterPro"/>
</dbReference>